<evidence type="ECO:0000259" key="6">
    <source>
        <dbReference type="PROSITE" id="PS51175"/>
    </source>
</evidence>
<feature type="active site" description="Proton donor" evidence="4">
    <location>
        <position position="339"/>
    </location>
</feature>
<feature type="active site" description="Nucleophile" evidence="4">
    <location>
        <position position="431"/>
    </location>
</feature>
<dbReference type="SUPFAM" id="SSF49785">
    <property type="entry name" value="Galactose-binding domain-like"/>
    <property type="match status" value="1"/>
</dbReference>
<dbReference type="CDD" id="cd04086">
    <property type="entry name" value="CBM35_mannanase-like"/>
    <property type="match status" value="1"/>
</dbReference>
<keyword evidence="3 4" id="KW-0326">Glycosidase</keyword>
<dbReference type="Pfam" id="PF16990">
    <property type="entry name" value="CBM_35"/>
    <property type="match status" value="1"/>
</dbReference>
<comment type="similarity">
    <text evidence="1 4">Belongs to the glycosyl hydrolase 26 family.</text>
</comment>
<evidence type="ECO:0000256" key="2">
    <source>
        <dbReference type="ARBA" id="ARBA00022801"/>
    </source>
</evidence>
<evidence type="ECO:0000256" key="1">
    <source>
        <dbReference type="ARBA" id="ARBA00007754"/>
    </source>
</evidence>
<protein>
    <submittedName>
        <fullName evidence="8">Beta-mannanase</fullName>
    </submittedName>
</protein>
<evidence type="ECO:0000313" key="8">
    <source>
        <dbReference type="EMBL" id="MBD7967389.1"/>
    </source>
</evidence>
<dbReference type="PANTHER" id="PTHR40079">
    <property type="entry name" value="MANNAN ENDO-1,4-BETA-MANNOSIDASE E-RELATED"/>
    <property type="match status" value="1"/>
</dbReference>
<dbReference type="InterPro" id="IPR017853">
    <property type="entry name" value="GH"/>
</dbReference>
<dbReference type="Pfam" id="PF02156">
    <property type="entry name" value="Glyco_hydro_26"/>
    <property type="match status" value="1"/>
</dbReference>
<keyword evidence="2 4" id="KW-0378">Hydrolase</keyword>
<dbReference type="Gene3D" id="2.60.120.260">
    <property type="entry name" value="Galactose-binding domain-like"/>
    <property type="match status" value="1"/>
</dbReference>
<dbReference type="PANTHER" id="PTHR40079:SF4">
    <property type="entry name" value="GH26 DOMAIN-CONTAINING PROTEIN-RELATED"/>
    <property type="match status" value="1"/>
</dbReference>
<accession>A0ABR8SV54</accession>
<sequence>MTILESRLIHPIVLRRECMKRKPLVLFLVLSMMIVLVPANESKLTAAPIIYEAEDAVLSGVEVLTEIEGYSGTGYVGGFDLAEDKLTFEVSVPETALYTLEIGYASPYGDKNTSLIINDKPQGEVTLRQTSEFTQVQAGKILLQEGTNHISFLSNWGWYFIDNIRLEKASSPPPHNINKELVNSKASKEAKALYNYLKFEYGNHILSGQQNLADANWIAKNIGKKPAVLGLDLMDYSPSRVERGTTSSDVEHAIQWDKEGGIVTFAWHWNAPKDLIDEPGKEWWRGFYTDATTFDLENALANKNSEDYKLLIRDMDVIAKELKRLEKAKVPVLWRPLHEAEGGWFWWGAKGPEPAKELYRIMYDRFTKVHKLSNLIWVWNSENPEWYPGDEYVDIVSVDSYPAAGDYGPVSNRYENLKTLVGDRKLVALTENGPIPDPDLLQIYRADWSWFVTWNGNFINDGLQNEREHLVKVYESPYVITLDELPDWKKKFKK</sequence>
<dbReference type="EMBL" id="JACSQL010000001">
    <property type="protein sequence ID" value="MBD7967389.1"/>
    <property type="molecule type" value="Genomic_DNA"/>
</dbReference>
<feature type="domain" description="CBM6" evidence="6">
    <location>
        <begin position="49"/>
        <end position="167"/>
    </location>
</feature>
<keyword evidence="9" id="KW-1185">Reference proteome</keyword>
<feature type="domain" description="Rhodanese" evidence="5">
    <location>
        <begin position="341"/>
        <end position="356"/>
    </location>
</feature>
<evidence type="ECO:0000256" key="4">
    <source>
        <dbReference type="PROSITE-ProRule" id="PRU01100"/>
    </source>
</evidence>
<organism evidence="8 9">
    <name type="scientific">Paenibacillus gallinarum</name>
    <dbReference type="NCBI Taxonomy" id="2762232"/>
    <lineage>
        <taxon>Bacteria</taxon>
        <taxon>Bacillati</taxon>
        <taxon>Bacillota</taxon>
        <taxon>Bacilli</taxon>
        <taxon>Bacillales</taxon>
        <taxon>Paenibacillaceae</taxon>
        <taxon>Paenibacillus</taxon>
    </lineage>
</organism>
<dbReference type="InterPro" id="IPR008979">
    <property type="entry name" value="Galactose-bd-like_sf"/>
</dbReference>
<name>A0ABR8SV54_9BACL</name>
<dbReference type="InterPro" id="IPR000805">
    <property type="entry name" value="Glyco_hydro_26"/>
</dbReference>
<dbReference type="SUPFAM" id="SSF51445">
    <property type="entry name" value="(Trans)glycosidases"/>
    <property type="match status" value="1"/>
</dbReference>
<evidence type="ECO:0000259" key="5">
    <source>
        <dbReference type="PROSITE" id="PS50206"/>
    </source>
</evidence>
<evidence type="ECO:0000256" key="3">
    <source>
        <dbReference type="ARBA" id="ARBA00023295"/>
    </source>
</evidence>
<dbReference type="PROSITE" id="PS51175">
    <property type="entry name" value="CBM6"/>
    <property type="match status" value="1"/>
</dbReference>
<comment type="caution">
    <text evidence="8">The sequence shown here is derived from an EMBL/GenBank/DDBJ whole genome shotgun (WGS) entry which is preliminary data.</text>
</comment>
<dbReference type="InterPro" id="IPR005084">
    <property type="entry name" value="CBM6"/>
</dbReference>
<dbReference type="Gene3D" id="3.20.20.80">
    <property type="entry name" value="Glycosidases"/>
    <property type="match status" value="1"/>
</dbReference>
<dbReference type="PRINTS" id="PR00739">
    <property type="entry name" value="GLHYDRLASE26"/>
</dbReference>
<evidence type="ECO:0000259" key="7">
    <source>
        <dbReference type="PROSITE" id="PS51764"/>
    </source>
</evidence>
<dbReference type="Proteomes" id="UP000608071">
    <property type="component" value="Unassembled WGS sequence"/>
</dbReference>
<dbReference type="PROSITE" id="PS51764">
    <property type="entry name" value="GH26"/>
    <property type="match status" value="1"/>
</dbReference>
<gene>
    <name evidence="8" type="ORF">H9647_04890</name>
</gene>
<dbReference type="PROSITE" id="PS50206">
    <property type="entry name" value="RHODANESE_3"/>
    <property type="match status" value="1"/>
</dbReference>
<feature type="domain" description="GH26" evidence="7">
    <location>
        <begin position="188"/>
        <end position="483"/>
    </location>
</feature>
<proteinExistence type="inferred from homology"/>
<evidence type="ECO:0000313" key="9">
    <source>
        <dbReference type="Proteomes" id="UP000608071"/>
    </source>
</evidence>
<dbReference type="InterPro" id="IPR001763">
    <property type="entry name" value="Rhodanese-like_dom"/>
</dbReference>
<dbReference type="InterPro" id="IPR022790">
    <property type="entry name" value="GH26_dom"/>
</dbReference>
<reference evidence="8 9" key="1">
    <citation type="submission" date="2020-08" db="EMBL/GenBank/DDBJ databases">
        <title>A Genomic Blueprint of the Chicken Gut Microbiome.</title>
        <authorList>
            <person name="Gilroy R."/>
            <person name="Ravi A."/>
            <person name="Getino M."/>
            <person name="Pursley I."/>
            <person name="Horton D.L."/>
            <person name="Alikhan N.-F."/>
            <person name="Baker D."/>
            <person name="Gharbi K."/>
            <person name="Hall N."/>
            <person name="Watson M."/>
            <person name="Adriaenssens E.M."/>
            <person name="Foster-Nyarko E."/>
            <person name="Jarju S."/>
            <person name="Secka A."/>
            <person name="Antonio M."/>
            <person name="Oren A."/>
            <person name="Chaudhuri R."/>
            <person name="La Ragione R.M."/>
            <person name="Hildebrand F."/>
            <person name="Pallen M.J."/>
        </authorList>
    </citation>
    <scope>NUCLEOTIDE SEQUENCE [LARGE SCALE GENOMIC DNA]</scope>
    <source>
        <strain evidence="8 9">Sa2BVA9</strain>
    </source>
</reference>